<evidence type="ECO:0000256" key="2">
    <source>
        <dbReference type="ARBA" id="ARBA00019594"/>
    </source>
</evidence>
<dbReference type="GO" id="GO:0046872">
    <property type="term" value="F:metal ion binding"/>
    <property type="evidence" value="ECO:0007669"/>
    <property type="project" value="UniProtKB-KW"/>
</dbReference>
<dbReference type="InterPro" id="IPR002861">
    <property type="entry name" value="Reeler_dom"/>
</dbReference>
<dbReference type="PRINTS" id="PR00759">
    <property type="entry name" value="BASICPTASE"/>
</dbReference>
<dbReference type="Pfam" id="PF02014">
    <property type="entry name" value="Reeler"/>
    <property type="match status" value="1"/>
</dbReference>
<evidence type="ECO:0000313" key="14">
    <source>
        <dbReference type="EMBL" id="CAD7222332.1"/>
    </source>
</evidence>
<dbReference type="InterPro" id="IPR009465">
    <property type="entry name" value="Spondin_N"/>
</dbReference>
<gene>
    <name evidence="14" type="ORF">CTOB1V02_LOCUS343</name>
</gene>
<dbReference type="Pfam" id="PF19028">
    <property type="entry name" value="TSP1_spondin"/>
    <property type="match status" value="1"/>
</dbReference>
<feature type="signal peptide" evidence="13">
    <location>
        <begin position="1"/>
        <end position="22"/>
    </location>
</feature>
<dbReference type="Gene3D" id="2.60.40.2130">
    <property type="entry name" value="F-spondin domain"/>
    <property type="match status" value="1"/>
</dbReference>
<evidence type="ECO:0000256" key="1">
    <source>
        <dbReference type="ARBA" id="ARBA00004498"/>
    </source>
</evidence>
<dbReference type="InterPro" id="IPR038678">
    <property type="entry name" value="Spondin_N_sf"/>
</dbReference>
<dbReference type="PROSITE" id="PS50092">
    <property type="entry name" value="TSP1"/>
    <property type="match status" value="5"/>
</dbReference>
<feature type="region of interest" description="Disordered" evidence="12">
    <location>
        <begin position="549"/>
        <end position="678"/>
    </location>
</feature>
<reference evidence="14" key="1">
    <citation type="submission" date="2020-11" db="EMBL/GenBank/DDBJ databases">
        <authorList>
            <person name="Tran Van P."/>
        </authorList>
    </citation>
    <scope>NUCLEOTIDE SEQUENCE</scope>
</reference>
<dbReference type="InterPro" id="IPR042307">
    <property type="entry name" value="Reeler_sf"/>
</dbReference>
<evidence type="ECO:0000256" key="9">
    <source>
        <dbReference type="ARBA" id="ARBA00023157"/>
    </source>
</evidence>
<evidence type="ECO:0000256" key="8">
    <source>
        <dbReference type="ARBA" id="ARBA00022889"/>
    </source>
</evidence>
<dbReference type="PROSITE" id="PS51020">
    <property type="entry name" value="SPONDIN"/>
    <property type="match status" value="1"/>
</dbReference>
<dbReference type="CDD" id="cd08544">
    <property type="entry name" value="Reeler"/>
    <property type="match status" value="1"/>
</dbReference>
<feature type="compositionally biased region" description="Polar residues" evidence="12">
    <location>
        <begin position="602"/>
        <end position="641"/>
    </location>
</feature>
<proteinExistence type="predicted"/>
<evidence type="ECO:0000256" key="13">
    <source>
        <dbReference type="SAM" id="SignalP"/>
    </source>
</evidence>
<dbReference type="Gene3D" id="2.20.100.10">
    <property type="entry name" value="Thrombospondin type-1 (TSP1) repeat"/>
    <property type="match status" value="4"/>
</dbReference>
<dbReference type="SMART" id="SM00209">
    <property type="entry name" value="TSP1"/>
    <property type="match status" value="5"/>
</dbReference>
<feature type="compositionally biased region" description="Basic and acidic residues" evidence="12">
    <location>
        <begin position="898"/>
        <end position="915"/>
    </location>
</feature>
<evidence type="ECO:0000256" key="5">
    <source>
        <dbReference type="ARBA" id="ARBA00022723"/>
    </source>
</evidence>
<feature type="compositionally biased region" description="Basic residues" evidence="12">
    <location>
        <begin position="1100"/>
        <end position="1135"/>
    </location>
</feature>
<dbReference type="CDD" id="cd00109">
    <property type="entry name" value="Kunitz-type"/>
    <property type="match status" value="1"/>
</dbReference>
<organism evidence="14">
    <name type="scientific">Cyprideis torosa</name>
    <dbReference type="NCBI Taxonomy" id="163714"/>
    <lineage>
        <taxon>Eukaryota</taxon>
        <taxon>Metazoa</taxon>
        <taxon>Ecdysozoa</taxon>
        <taxon>Arthropoda</taxon>
        <taxon>Crustacea</taxon>
        <taxon>Oligostraca</taxon>
        <taxon>Ostracoda</taxon>
        <taxon>Podocopa</taxon>
        <taxon>Podocopida</taxon>
        <taxon>Cytherocopina</taxon>
        <taxon>Cytheroidea</taxon>
        <taxon>Cytherideidae</taxon>
        <taxon>Cyprideis</taxon>
    </lineage>
</organism>
<dbReference type="Pfam" id="PF00014">
    <property type="entry name" value="Kunitz_BPTI"/>
    <property type="match status" value="1"/>
</dbReference>
<dbReference type="InterPro" id="IPR051418">
    <property type="entry name" value="Spondin/Thrombospondin_T1"/>
</dbReference>
<evidence type="ECO:0000256" key="4">
    <source>
        <dbReference type="ARBA" id="ARBA00022530"/>
    </source>
</evidence>
<dbReference type="PROSITE" id="PS51019">
    <property type="entry name" value="REELIN"/>
    <property type="match status" value="1"/>
</dbReference>
<keyword evidence="8" id="KW-0130">Cell adhesion</keyword>
<evidence type="ECO:0000256" key="11">
    <source>
        <dbReference type="ARBA" id="ARBA00030964"/>
    </source>
</evidence>
<keyword evidence="6 13" id="KW-0732">Signal</keyword>
<dbReference type="PROSITE" id="PS50279">
    <property type="entry name" value="BPTI_KUNITZ_2"/>
    <property type="match status" value="1"/>
</dbReference>
<dbReference type="PANTHER" id="PTHR11311">
    <property type="entry name" value="SPONDIN"/>
    <property type="match status" value="1"/>
</dbReference>
<keyword evidence="10" id="KW-0325">Glycoprotein</keyword>
<dbReference type="InterPro" id="IPR036383">
    <property type="entry name" value="TSP1_rpt_sf"/>
</dbReference>
<feature type="chain" id="PRO_5043557258" description="Spondin-1" evidence="13">
    <location>
        <begin position="23"/>
        <end position="1154"/>
    </location>
</feature>
<dbReference type="InterPro" id="IPR044004">
    <property type="entry name" value="TSP1_spondin_dom"/>
</dbReference>
<dbReference type="AlphaFoldDB" id="A0A7R8W398"/>
<dbReference type="InterPro" id="IPR036880">
    <property type="entry name" value="Kunitz_BPTI_sf"/>
</dbReference>
<dbReference type="Gene3D" id="2.60.40.4060">
    <property type="entry name" value="Reeler domain"/>
    <property type="match status" value="1"/>
</dbReference>
<comment type="subcellular location">
    <subcellularLocation>
        <location evidence="1">Secreted</location>
        <location evidence="1">Extracellular space</location>
        <location evidence="1">Extracellular matrix</location>
    </subcellularLocation>
</comment>
<keyword evidence="7" id="KW-0677">Repeat</keyword>
<dbReference type="NCBIfam" id="NF038123">
    <property type="entry name" value="NF038123_dom"/>
    <property type="match status" value="1"/>
</dbReference>
<evidence type="ECO:0000256" key="12">
    <source>
        <dbReference type="SAM" id="MobiDB-lite"/>
    </source>
</evidence>
<dbReference type="SUPFAM" id="SSF82895">
    <property type="entry name" value="TSP-1 type 1 repeat"/>
    <property type="match status" value="5"/>
</dbReference>
<dbReference type="EMBL" id="OB660046">
    <property type="protein sequence ID" value="CAD7222332.1"/>
    <property type="molecule type" value="Genomic_DNA"/>
</dbReference>
<dbReference type="FunFam" id="2.60.40.2130:FF:000002">
    <property type="entry name" value="Putative Spondin-1"/>
    <property type="match status" value="1"/>
</dbReference>
<evidence type="ECO:0000256" key="3">
    <source>
        <dbReference type="ARBA" id="ARBA00022525"/>
    </source>
</evidence>
<feature type="region of interest" description="Disordered" evidence="12">
    <location>
        <begin position="862"/>
        <end position="915"/>
    </location>
</feature>
<evidence type="ECO:0000256" key="10">
    <source>
        <dbReference type="ARBA" id="ARBA00023180"/>
    </source>
</evidence>
<keyword evidence="4" id="KW-0272">Extracellular matrix</keyword>
<feature type="region of interest" description="Disordered" evidence="12">
    <location>
        <begin position="1095"/>
        <end position="1141"/>
    </location>
</feature>
<dbReference type="Pfam" id="PF00090">
    <property type="entry name" value="TSP_1"/>
    <property type="match status" value="4"/>
</dbReference>
<sequence length="1154" mass="128493">MSLLSTKLLLLSMCFLHQQTSSTYQWRCEKSPDNTNARKMPGDNGYSIKINGNPSFYSPGEMYTVTLQGLKTNFGIQKFQGFTLVIEPSDPHKILNKPQDVGTFQLYGAGLTKYSTTCGNAITHTTSHPKSAVSVLWAAPPPGMGCIRFKAMVQEERDIWYADDGELTYELCEELSEAFHFEEDNILTDCCTCNEAKYEITFEGIWSRHTHPRNFPENEWLTHFSDIVGASHSNDYRLWEYGGIATDGLRQLAEWGATTQLERELKRNSQHIRTIIKARGLAYPHVTGKTYAVFRTDNKHHLMSMLSMMGPSPDWIVGVAALELCQRNCSWIKEKRVDLYPWDAGTDNGVSYESPNEPSSPRQPIRRITTTTSNNINSPFFDPEGKPLKPVAKLMIQLQREYEKPCAGGNKPPDFRSGIFNFWESGLHGSSGKSGGSALGNNFMGSALGNEAYTSDLADSSSSITSSSLIDDRSGGGGSGSVAFGRIDPCSMMAWNEWEPCSVTCGMGVRTRRRNFADPTAARGAMCDYSALEETEVCSNPQYPSCDQTPGSIHHTFGSGGGGYHAPEQSQATPTLYGQPDPSHHNVLPNSYGKPYAHPDRTQNTYGQLDLSSSYNQPTQERTPNSYGSPGTYTSRNTYGSLNEGYGSSMDTYSSMVGNYDTDSDSGNPDGCPTSPWSEWSPCSTSCGVGTRTRSRYFLDQTKRCPNKELHQTEKCLASVMSCPSNGNETRPECEVTAWGDWPTCSVTCGKGVRVRRRKYLNPQAAKRSGCDNDLMEVVECSGELEDCHLTAEMAEKICRQPRVVGPCRGSERRWYYDHVTGQCMEMNYGGCRGNANNFLSYQDCMKSCSSVTPGRYGPPIFSLPEEPPSGPSDTDRMFSRNYDPFSRQADGPRYSHFKAETTDTSRDSLYDKPNEDKGSFISGLGYSWNPSHRRTSGKQGGGGHVVRHSDRSFPKTMMLRDAAAGEERVDCEVTPWSPWTRCDATCGSGIMRRLRTIIRHPRNGGNPCPHLEVTRECRAPIACQEECSTWVWGNWSDCSQTCGDLAIQTRRRVKLENSTSTDNSTTTPGRSLNALDTEIAKTVLEKQADTTRFLLSGRNGRRHGKRSVSRRRRKKRSRRRRKGNNGRNRRHPRLPKGCGPSMEVRYCTLPACF</sequence>
<dbReference type="InterPro" id="IPR000884">
    <property type="entry name" value="TSP1_rpt"/>
</dbReference>
<name>A0A7R8W398_9CRUS</name>
<protein>
    <recommendedName>
        <fullName evidence="2">Spondin-1</fullName>
    </recommendedName>
    <alternativeName>
        <fullName evidence="11">F-spondin</fullName>
    </alternativeName>
</protein>
<accession>A0A7R8W398</accession>
<evidence type="ECO:0000256" key="7">
    <source>
        <dbReference type="ARBA" id="ARBA00022737"/>
    </source>
</evidence>
<dbReference type="InterPro" id="IPR002223">
    <property type="entry name" value="Kunitz_BPTI"/>
</dbReference>
<dbReference type="Gene3D" id="4.10.410.10">
    <property type="entry name" value="Pancreatic trypsin inhibitor Kunitz domain"/>
    <property type="match status" value="1"/>
</dbReference>
<dbReference type="SMART" id="SM00131">
    <property type="entry name" value="KU"/>
    <property type="match status" value="1"/>
</dbReference>
<dbReference type="GO" id="GO:0031012">
    <property type="term" value="C:extracellular matrix"/>
    <property type="evidence" value="ECO:0007669"/>
    <property type="project" value="TreeGrafter"/>
</dbReference>
<dbReference type="Pfam" id="PF06468">
    <property type="entry name" value="Spond_N"/>
    <property type="match status" value="1"/>
</dbReference>
<dbReference type="OrthoDB" id="347314at2759"/>
<dbReference type="SUPFAM" id="SSF57362">
    <property type="entry name" value="BPTI-like"/>
    <property type="match status" value="1"/>
</dbReference>
<evidence type="ECO:0000256" key="6">
    <source>
        <dbReference type="ARBA" id="ARBA00022729"/>
    </source>
</evidence>
<dbReference type="GO" id="GO:0004867">
    <property type="term" value="F:serine-type endopeptidase inhibitor activity"/>
    <property type="evidence" value="ECO:0007669"/>
    <property type="project" value="InterPro"/>
</dbReference>
<dbReference type="PANTHER" id="PTHR11311:SF16">
    <property type="entry name" value="SPONDIN-1"/>
    <property type="match status" value="1"/>
</dbReference>
<dbReference type="GO" id="GO:0007155">
    <property type="term" value="P:cell adhesion"/>
    <property type="evidence" value="ECO:0007669"/>
    <property type="project" value="UniProtKB-KW"/>
</dbReference>
<keyword evidence="5" id="KW-0479">Metal-binding</keyword>
<keyword evidence="9" id="KW-1015">Disulfide bond</keyword>
<keyword evidence="3" id="KW-0964">Secreted</keyword>